<dbReference type="InterPro" id="IPR024031">
    <property type="entry name" value="MSMEG_5819/OxyR"/>
</dbReference>
<evidence type="ECO:0000259" key="2">
    <source>
        <dbReference type="Pfam" id="PF01243"/>
    </source>
</evidence>
<dbReference type="InterPro" id="IPR011576">
    <property type="entry name" value="Pyridox_Oxase_N"/>
</dbReference>
<evidence type="ECO:0000313" key="4">
    <source>
        <dbReference type="Proteomes" id="UP001595872"/>
    </source>
</evidence>
<dbReference type="NCBIfam" id="TIGR04023">
    <property type="entry name" value="PPOX_MSMEG_5819"/>
    <property type="match status" value="1"/>
</dbReference>
<gene>
    <name evidence="3" type="ORF">ACFPCY_17030</name>
</gene>
<dbReference type="Gene3D" id="2.30.110.10">
    <property type="entry name" value="Electron Transport, Fmn-binding Protein, Chain A"/>
    <property type="match status" value="1"/>
</dbReference>
<dbReference type="EMBL" id="JBHSIT010000004">
    <property type="protein sequence ID" value="MFC4909030.1"/>
    <property type="molecule type" value="Genomic_DNA"/>
</dbReference>
<dbReference type="GO" id="GO:0016491">
    <property type="term" value="F:oxidoreductase activity"/>
    <property type="evidence" value="ECO:0007669"/>
    <property type="project" value="UniProtKB-KW"/>
</dbReference>
<dbReference type="PANTHER" id="PTHR35176">
    <property type="entry name" value="HEME OXYGENASE HI_0854-RELATED"/>
    <property type="match status" value="1"/>
</dbReference>
<comment type="caution">
    <text evidence="3">The sequence shown here is derived from an EMBL/GenBank/DDBJ whole genome shotgun (WGS) entry which is preliminary data.</text>
</comment>
<dbReference type="InterPro" id="IPR012349">
    <property type="entry name" value="Split_barrel_FMN-bd"/>
</dbReference>
<feature type="domain" description="Pyridoxamine 5'-phosphate oxidase N-terminal" evidence="2">
    <location>
        <begin position="9"/>
        <end position="109"/>
    </location>
</feature>
<sequence length="129" mass="13912">MIFTPTELDYLNGQPLGRLATVSPAGQVQNNPVNFVVDAETGAIMIGGGAMGASKKFRNVQAGSTVSFVVDDLVSVDPWRPRGIEIRGTAEALVDQDPPMKNLSREYIKITPTRIVSWNLDGPRASRSV</sequence>
<dbReference type="InterPro" id="IPR052019">
    <property type="entry name" value="F420H2_bilvrd_red/Heme_oxyg"/>
</dbReference>
<organism evidence="3 4">
    <name type="scientific">Actinomadura gamaensis</name>
    <dbReference type="NCBI Taxonomy" id="1763541"/>
    <lineage>
        <taxon>Bacteria</taxon>
        <taxon>Bacillati</taxon>
        <taxon>Actinomycetota</taxon>
        <taxon>Actinomycetes</taxon>
        <taxon>Streptosporangiales</taxon>
        <taxon>Thermomonosporaceae</taxon>
        <taxon>Actinomadura</taxon>
    </lineage>
</organism>
<reference evidence="4" key="1">
    <citation type="journal article" date="2019" name="Int. J. Syst. Evol. Microbiol.">
        <title>The Global Catalogue of Microorganisms (GCM) 10K type strain sequencing project: providing services to taxonomists for standard genome sequencing and annotation.</title>
        <authorList>
            <consortium name="The Broad Institute Genomics Platform"/>
            <consortium name="The Broad Institute Genome Sequencing Center for Infectious Disease"/>
            <person name="Wu L."/>
            <person name="Ma J."/>
        </authorList>
    </citation>
    <scope>NUCLEOTIDE SEQUENCE [LARGE SCALE GENOMIC DNA]</scope>
    <source>
        <strain evidence="4">KLKA75</strain>
    </source>
</reference>
<dbReference type="Pfam" id="PF01243">
    <property type="entry name" value="PNPOx_N"/>
    <property type="match status" value="1"/>
</dbReference>
<dbReference type="RefSeq" id="WP_378256184.1">
    <property type="nucleotide sequence ID" value="NZ_JBHSIT010000004.1"/>
</dbReference>
<evidence type="ECO:0000256" key="1">
    <source>
        <dbReference type="ARBA" id="ARBA00023002"/>
    </source>
</evidence>
<protein>
    <submittedName>
        <fullName evidence="3">PPOX class F420-dependent oxidoreductase</fullName>
        <ecNumber evidence="3">1.-.-.-</ecNumber>
    </submittedName>
</protein>
<dbReference type="SUPFAM" id="SSF50475">
    <property type="entry name" value="FMN-binding split barrel"/>
    <property type="match status" value="1"/>
</dbReference>
<evidence type="ECO:0000313" key="3">
    <source>
        <dbReference type="EMBL" id="MFC4909030.1"/>
    </source>
</evidence>
<accession>A0ABV9U0F3</accession>
<proteinExistence type="predicted"/>
<name>A0ABV9U0F3_9ACTN</name>
<keyword evidence="4" id="KW-1185">Reference proteome</keyword>
<keyword evidence="1 3" id="KW-0560">Oxidoreductase</keyword>
<dbReference type="Proteomes" id="UP001595872">
    <property type="component" value="Unassembled WGS sequence"/>
</dbReference>
<dbReference type="PANTHER" id="PTHR35176:SF6">
    <property type="entry name" value="HEME OXYGENASE HI_0854-RELATED"/>
    <property type="match status" value="1"/>
</dbReference>
<dbReference type="EC" id="1.-.-.-" evidence="3"/>